<dbReference type="EMBL" id="MW117965">
    <property type="protein sequence ID" value="QPB07916.1"/>
    <property type="molecule type" value="Genomic_DNA"/>
</dbReference>
<dbReference type="KEGG" id="vg:77946612"/>
<evidence type="ECO:0000313" key="3">
    <source>
        <dbReference type="Proteomes" id="UP000663144"/>
    </source>
</evidence>
<dbReference type="Proteomes" id="UP000663144">
    <property type="component" value="Segment"/>
</dbReference>
<name>A0A873WF09_9CAUD</name>
<sequence length="60" mass="7525">MGRTYRRDDHHNSWGKSLRDKRQRSKSERFRDKDGEQYAGKKRNKKFNQTDSYYYEEENF</sequence>
<feature type="region of interest" description="Disordered" evidence="1">
    <location>
        <begin position="1"/>
        <end position="50"/>
    </location>
</feature>
<proteinExistence type="predicted"/>
<organism evidence="2 3">
    <name type="scientific">Synechococcus phage S-H38</name>
    <dbReference type="NCBI Taxonomy" id="2783673"/>
    <lineage>
        <taxon>Viruses</taxon>
        <taxon>Duplodnaviria</taxon>
        <taxon>Heunggongvirae</taxon>
        <taxon>Uroviricota</taxon>
        <taxon>Caudoviricetes</taxon>
        <taxon>Pantevenvirales</taxon>
        <taxon>Kyanoviridae</taxon>
        <taxon>Yellowseavirus</taxon>
        <taxon>Yellowseavirus thirtyeight</taxon>
    </lineage>
</organism>
<evidence type="ECO:0000313" key="2">
    <source>
        <dbReference type="EMBL" id="QPB07916.1"/>
    </source>
</evidence>
<evidence type="ECO:0000256" key="1">
    <source>
        <dbReference type="SAM" id="MobiDB-lite"/>
    </source>
</evidence>
<reference evidence="2" key="1">
    <citation type="submission" date="2020-10" db="EMBL/GenBank/DDBJ databases">
        <title>The Isolation and Genome Sequence of a Novel Cyanophage S-H38 from the Yellow Sea, China.</title>
        <authorList>
            <person name="Jiang T."/>
        </authorList>
    </citation>
    <scope>NUCLEOTIDE SEQUENCE</scope>
</reference>
<feature type="compositionally biased region" description="Basic and acidic residues" evidence="1">
    <location>
        <begin position="1"/>
        <end position="36"/>
    </location>
</feature>
<protein>
    <submittedName>
        <fullName evidence="2">Uncharacterized protein</fullName>
    </submittedName>
</protein>
<dbReference type="GeneID" id="77946612"/>
<accession>A0A873WF09</accession>
<keyword evidence="3" id="KW-1185">Reference proteome</keyword>
<dbReference type="RefSeq" id="YP_010670407.1">
    <property type="nucleotide sequence ID" value="NC_070964.1"/>
</dbReference>